<proteinExistence type="inferred from homology"/>
<dbReference type="SMART" id="SM00645">
    <property type="entry name" value="Pept_C1"/>
    <property type="match status" value="1"/>
</dbReference>
<evidence type="ECO:0000256" key="1">
    <source>
        <dbReference type="ARBA" id="ARBA00008455"/>
    </source>
</evidence>
<name>A0A6L8UX57_9BACL</name>
<sequence length="253" mass="29040">MRRKLTVKRDQRDFRDYFYRSVNYVRESQLPRRVDLRSKLSPIVNQGNLGSCTSNAIVSGLREYWLRQESDSSLRLSRLFHYWHERQLEGTVNRDSGATVRDGMKVLQKTGVCPESEWPYQIAKFKEKPDAEAEQTAGNYRIGSYHRIHDLAGIKAALADGQPVVFGIYLYASFESLAVLKTGRVPYPDRKKEMLLGGHAMLAVGYRDGKKKGQGVVIARNSWGKGWGDQGYCYLPYSFFKSNLLTFDYWTGK</sequence>
<dbReference type="InterPro" id="IPR000668">
    <property type="entry name" value="Peptidase_C1A_C"/>
</dbReference>
<dbReference type="RefSeq" id="WP_161406157.1">
    <property type="nucleotide sequence ID" value="NZ_WTUZ01000010.1"/>
</dbReference>
<dbReference type="CDD" id="cd02619">
    <property type="entry name" value="Peptidase_C1"/>
    <property type="match status" value="1"/>
</dbReference>
<organism evidence="3 4">
    <name type="scientific">Paenibacillus silvestris</name>
    <dbReference type="NCBI Taxonomy" id="2606219"/>
    <lineage>
        <taxon>Bacteria</taxon>
        <taxon>Bacillati</taxon>
        <taxon>Bacillota</taxon>
        <taxon>Bacilli</taxon>
        <taxon>Bacillales</taxon>
        <taxon>Paenibacillaceae</taxon>
        <taxon>Paenibacillus</taxon>
    </lineage>
</organism>
<keyword evidence="4" id="KW-1185">Reference proteome</keyword>
<evidence type="ECO:0000313" key="3">
    <source>
        <dbReference type="EMBL" id="MZQ81972.1"/>
    </source>
</evidence>
<comment type="caution">
    <text evidence="3">The sequence shown here is derived from an EMBL/GenBank/DDBJ whole genome shotgun (WGS) entry which is preliminary data.</text>
</comment>
<dbReference type="GO" id="GO:0008234">
    <property type="term" value="F:cysteine-type peptidase activity"/>
    <property type="evidence" value="ECO:0007669"/>
    <property type="project" value="InterPro"/>
</dbReference>
<dbReference type="PANTHER" id="PTHR12411">
    <property type="entry name" value="CYSTEINE PROTEASE FAMILY C1-RELATED"/>
    <property type="match status" value="1"/>
</dbReference>
<accession>A0A6L8UX57</accession>
<dbReference type="InterPro" id="IPR038765">
    <property type="entry name" value="Papain-like_cys_pep_sf"/>
</dbReference>
<dbReference type="EMBL" id="WTUZ01000010">
    <property type="protein sequence ID" value="MZQ81972.1"/>
    <property type="molecule type" value="Genomic_DNA"/>
</dbReference>
<dbReference type="Proteomes" id="UP000481087">
    <property type="component" value="Unassembled WGS sequence"/>
</dbReference>
<dbReference type="GO" id="GO:0006508">
    <property type="term" value="P:proteolysis"/>
    <property type="evidence" value="ECO:0007669"/>
    <property type="project" value="InterPro"/>
</dbReference>
<reference evidence="3 4" key="1">
    <citation type="submission" date="2019-12" db="EMBL/GenBank/DDBJ databases">
        <title>Paenibacillus sp. nov. sp. isolated from soil.</title>
        <authorList>
            <person name="Kim J."/>
            <person name="Jeong S.E."/>
            <person name="Jung H.S."/>
            <person name="Jeon C.O."/>
        </authorList>
    </citation>
    <scope>NUCLEOTIDE SEQUENCE [LARGE SCALE GENOMIC DNA]</scope>
    <source>
        <strain evidence="3 4">5J-6</strain>
    </source>
</reference>
<dbReference type="SUPFAM" id="SSF54001">
    <property type="entry name" value="Cysteine proteinases"/>
    <property type="match status" value="1"/>
</dbReference>
<dbReference type="Gene3D" id="3.90.70.10">
    <property type="entry name" value="Cysteine proteinases"/>
    <property type="match status" value="1"/>
</dbReference>
<dbReference type="AlphaFoldDB" id="A0A6L8UX57"/>
<evidence type="ECO:0000259" key="2">
    <source>
        <dbReference type="SMART" id="SM00645"/>
    </source>
</evidence>
<protein>
    <submittedName>
        <fullName evidence="3">Cysteine peptidase</fullName>
    </submittedName>
</protein>
<comment type="similarity">
    <text evidence="1">Belongs to the peptidase C1 family.</text>
</comment>
<dbReference type="InterPro" id="IPR013128">
    <property type="entry name" value="Peptidase_C1A"/>
</dbReference>
<dbReference type="Pfam" id="PF00112">
    <property type="entry name" value="Peptidase_C1"/>
    <property type="match status" value="1"/>
</dbReference>
<gene>
    <name evidence="3" type="ORF">GQF01_07460</name>
</gene>
<feature type="domain" description="Peptidase C1A papain C-terminal" evidence="2">
    <location>
        <begin position="30"/>
        <end position="240"/>
    </location>
</feature>
<evidence type="ECO:0000313" key="4">
    <source>
        <dbReference type="Proteomes" id="UP000481087"/>
    </source>
</evidence>